<keyword evidence="1" id="KW-0812">Transmembrane</keyword>
<dbReference type="RefSeq" id="WP_136530971.1">
    <property type="nucleotide sequence ID" value="NZ_STGX01000013.1"/>
</dbReference>
<gene>
    <name evidence="2" type="ORF">E9998_17475</name>
</gene>
<dbReference type="Proteomes" id="UP000305792">
    <property type="component" value="Unassembled WGS sequence"/>
</dbReference>
<organism evidence="2 3">
    <name type="scientific">Glycomyces paridis</name>
    <dbReference type="NCBI Taxonomy" id="2126555"/>
    <lineage>
        <taxon>Bacteria</taxon>
        <taxon>Bacillati</taxon>
        <taxon>Actinomycetota</taxon>
        <taxon>Actinomycetes</taxon>
        <taxon>Glycomycetales</taxon>
        <taxon>Glycomycetaceae</taxon>
        <taxon>Glycomyces</taxon>
    </lineage>
</organism>
<keyword evidence="1" id="KW-1133">Transmembrane helix</keyword>
<feature type="transmembrane region" description="Helical" evidence="1">
    <location>
        <begin position="20"/>
        <end position="40"/>
    </location>
</feature>
<evidence type="ECO:0000313" key="2">
    <source>
        <dbReference type="EMBL" id="THV26775.1"/>
    </source>
</evidence>
<evidence type="ECO:0000256" key="1">
    <source>
        <dbReference type="SAM" id="Phobius"/>
    </source>
</evidence>
<dbReference type="AlphaFoldDB" id="A0A4S8PB75"/>
<keyword evidence="1" id="KW-0472">Membrane</keyword>
<keyword evidence="3" id="KW-1185">Reference proteome</keyword>
<reference evidence="2 3" key="1">
    <citation type="journal article" date="2018" name="Int. J. Syst. Evol. Microbiol.">
        <title>Glycomyces paridis sp. nov., isolated from the medicinal plant Paris polyphylla.</title>
        <authorList>
            <person name="Fang X.M."/>
            <person name="Bai J.L."/>
            <person name="Su J."/>
            <person name="Zhao L.L."/>
            <person name="Liu H.Y."/>
            <person name="Ma B.P."/>
            <person name="Zhang Y.Q."/>
            <person name="Yu L.Y."/>
        </authorList>
    </citation>
    <scope>NUCLEOTIDE SEQUENCE [LARGE SCALE GENOMIC DNA]</scope>
    <source>
        <strain evidence="2 3">CPCC 204357</strain>
    </source>
</reference>
<accession>A0A4S8PB75</accession>
<sequence>MANQAGQRRPDRKDRSKNGAIASGTALAAFVALGAVAWQFEFFGLADDEPEWEIVYTDKPLTLGATGPMTGDSEMQCWWESIELDDPAGEIALEPSIEGDPSSDDETDLAWWNCYDGSLEAVQVGLLAGKESEGVWVQGTGLFSHQDCTKKLDEAEDERVLEADVSKLEEDGVKIGSAACVRTTDGALARLILTGIAAGDDEGEQQFSFDVTLWGRTD</sequence>
<evidence type="ECO:0000313" key="3">
    <source>
        <dbReference type="Proteomes" id="UP000305792"/>
    </source>
</evidence>
<dbReference type="EMBL" id="STGX01000013">
    <property type="protein sequence ID" value="THV26775.1"/>
    <property type="molecule type" value="Genomic_DNA"/>
</dbReference>
<proteinExistence type="predicted"/>
<name>A0A4S8PB75_9ACTN</name>
<protein>
    <submittedName>
        <fullName evidence="2">Uncharacterized protein</fullName>
    </submittedName>
</protein>
<comment type="caution">
    <text evidence="2">The sequence shown here is derived from an EMBL/GenBank/DDBJ whole genome shotgun (WGS) entry which is preliminary data.</text>
</comment>
<dbReference type="OrthoDB" id="9956250at2"/>